<dbReference type="InterPro" id="IPR002477">
    <property type="entry name" value="Peptidoglycan-bd-like"/>
</dbReference>
<dbReference type="Gene3D" id="1.10.101.10">
    <property type="entry name" value="PGBD-like superfamily/PGBD"/>
    <property type="match status" value="1"/>
</dbReference>
<feature type="compositionally biased region" description="Polar residues" evidence="1">
    <location>
        <begin position="92"/>
        <end position="118"/>
    </location>
</feature>
<evidence type="ECO:0000313" key="4">
    <source>
        <dbReference type="Proteomes" id="UP000199144"/>
    </source>
</evidence>
<feature type="compositionally biased region" description="Low complexity" evidence="1">
    <location>
        <begin position="381"/>
        <end position="390"/>
    </location>
</feature>
<gene>
    <name evidence="3" type="ORF">SAMN04488042_101432</name>
</gene>
<dbReference type="Proteomes" id="UP000199144">
    <property type="component" value="Unassembled WGS sequence"/>
</dbReference>
<accession>A0A1I4I6Y0</accession>
<dbReference type="AlphaFoldDB" id="A0A1I4I6Y0"/>
<dbReference type="PRINTS" id="PR01217">
    <property type="entry name" value="PRICHEXTENSN"/>
</dbReference>
<dbReference type="InterPro" id="IPR036365">
    <property type="entry name" value="PGBD-like_sf"/>
</dbReference>
<name>A0A1I4I6Y0_9RHOB</name>
<protein>
    <submittedName>
        <fullName evidence="3">Putative peptidoglycan binding domain-containing protein</fullName>
    </submittedName>
</protein>
<reference evidence="3 4" key="1">
    <citation type="submission" date="2016-10" db="EMBL/GenBank/DDBJ databases">
        <authorList>
            <person name="de Groot N.N."/>
        </authorList>
    </citation>
    <scope>NUCLEOTIDE SEQUENCE [LARGE SCALE GENOMIC DNA]</scope>
    <source>
        <strain evidence="3 4">DSM 15283</strain>
    </source>
</reference>
<evidence type="ECO:0000313" key="3">
    <source>
        <dbReference type="EMBL" id="SFL49446.1"/>
    </source>
</evidence>
<feature type="compositionally biased region" description="Pro residues" evidence="1">
    <location>
        <begin position="127"/>
        <end position="176"/>
    </location>
</feature>
<feature type="region of interest" description="Disordered" evidence="1">
    <location>
        <begin position="42"/>
        <end position="176"/>
    </location>
</feature>
<proteinExistence type="predicted"/>
<keyword evidence="4" id="KW-1185">Reference proteome</keyword>
<feature type="region of interest" description="Disordered" evidence="1">
    <location>
        <begin position="349"/>
        <end position="390"/>
    </location>
</feature>
<dbReference type="InterPro" id="IPR036366">
    <property type="entry name" value="PGBDSf"/>
</dbReference>
<sequence>MKRLFVWILSFSIALTQGPVVFVGGFGGPDFAFAQGRVAPGARGGYSHRPASRPSGARTRPAARPAPRPSTRPATRPAPKPATRPSTKPVNRPSTKPVNRPSTKPVTRPSTKPVNRPSTRPVDRPGTRPPGSRPPGARPPGSRPPGTRPPGYRPPGHRPPGYRPPGGRPPGWRPPGHRPPNWRPPAYRPPYYRPPHPHWGSYYWYPSWGWYFTALVAGATLVYVTSLPSDKSCQKVTENGETLYLCDGVLYRATYKDDQQVYEIVSDPEEEANAEPQTVIGLALTSPMTRGQVVRDLQNQLVAAGYDVGAVDGVFGSDTETAILWFQYDNGLEQTGYVDRDTAELLGFDVPPAAPSVAGDAAPDPTPDSAAPDASAEEGSEAAPSEATSD</sequence>
<evidence type="ECO:0000259" key="2">
    <source>
        <dbReference type="Pfam" id="PF01471"/>
    </source>
</evidence>
<feature type="domain" description="Peptidoglycan binding-like" evidence="2">
    <location>
        <begin position="290"/>
        <end position="346"/>
    </location>
</feature>
<dbReference type="SUPFAM" id="SSF47090">
    <property type="entry name" value="PGBD-like"/>
    <property type="match status" value="1"/>
</dbReference>
<dbReference type="EMBL" id="FOTQ01000001">
    <property type="protein sequence ID" value="SFL49446.1"/>
    <property type="molecule type" value="Genomic_DNA"/>
</dbReference>
<feature type="compositionally biased region" description="Pro residues" evidence="1">
    <location>
        <begin position="64"/>
        <end position="82"/>
    </location>
</feature>
<organism evidence="3 4">
    <name type="scientific">Shimia aestuarii</name>
    <dbReference type="NCBI Taxonomy" id="254406"/>
    <lineage>
        <taxon>Bacteria</taxon>
        <taxon>Pseudomonadati</taxon>
        <taxon>Pseudomonadota</taxon>
        <taxon>Alphaproteobacteria</taxon>
        <taxon>Rhodobacterales</taxon>
        <taxon>Roseobacteraceae</taxon>
    </lineage>
</organism>
<feature type="compositionally biased region" description="Low complexity" evidence="1">
    <location>
        <begin position="358"/>
        <end position="374"/>
    </location>
</feature>
<feature type="compositionally biased region" description="Low complexity" evidence="1">
    <location>
        <begin position="52"/>
        <end position="63"/>
    </location>
</feature>
<dbReference type="STRING" id="254406.SAMN04488042_101432"/>
<dbReference type="Pfam" id="PF01471">
    <property type="entry name" value="PG_binding_1"/>
    <property type="match status" value="1"/>
</dbReference>
<evidence type="ECO:0000256" key="1">
    <source>
        <dbReference type="SAM" id="MobiDB-lite"/>
    </source>
</evidence>